<organism evidence="1 2">
    <name type="scientific">Citrus sinensis</name>
    <name type="common">Sweet orange</name>
    <name type="synonym">Citrus aurantium var. sinensis</name>
    <dbReference type="NCBI Taxonomy" id="2711"/>
    <lineage>
        <taxon>Eukaryota</taxon>
        <taxon>Viridiplantae</taxon>
        <taxon>Streptophyta</taxon>
        <taxon>Embryophyta</taxon>
        <taxon>Tracheophyta</taxon>
        <taxon>Spermatophyta</taxon>
        <taxon>Magnoliopsida</taxon>
        <taxon>eudicotyledons</taxon>
        <taxon>Gunneridae</taxon>
        <taxon>Pentapetalae</taxon>
        <taxon>rosids</taxon>
        <taxon>malvids</taxon>
        <taxon>Sapindales</taxon>
        <taxon>Rutaceae</taxon>
        <taxon>Aurantioideae</taxon>
        <taxon>Citrus</taxon>
    </lineage>
</organism>
<gene>
    <name evidence="1" type="ORF">KPL71_017914</name>
</gene>
<dbReference type="EMBL" id="CM039175">
    <property type="protein sequence ID" value="KAH9735938.1"/>
    <property type="molecule type" value="Genomic_DNA"/>
</dbReference>
<name>A0ACB8JTQ3_CITSI</name>
<proteinExistence type="predicted"/>
<reference evidence="2" key="1">
    <citation type="journal article" date="2023" name="Hortic. Res.">
        <title>A chromosome-level phased genome enabling allele-level studies in sweet orange: a case study on citrus Huanglongbing tolerance.</title>
        <authorList>
            <person name="Wu B."/>
            <person name="Yu Q."/>
            <person name="Deng Z."/>
            <person name="Duan Y."/>
            <person name="Luo F."/>
            <person name="Gmitter F. Jr."/>
        </authorList>
    </citation>
    <scope>NUCLEOTIDE SEQUENCE [LARGE SCALE GENOMIC DNA]</scope>
    <source>
        <strain evidence="2">cv. Valencia</strain>
    </source>
</reference>
<protein>
    <submittedName>
        <fullName evidence="1">Uncharacterized protein</fullName>
    </submittedName>
</protein>
<evidence type="ECO:0000313" key="2">
    <source>
        <dbReference type="Proteomes" id="UP000829398"/>
    </source>
</evidence>
<dbReference type="Proteomes" id="UP000829398">
    <property type="component" value="Chromosome 6"/>
</dbReference>
<accession>A0ACB8JTQ3</accession>
<keyword evidence="2" id="KW-1185">Reference proteome</keyword>
<comment type="caution">
    <text evidence="1">The sequence shown here is derived from an EMBL/GenBank/DDBJ whole genome shotgun (WGS) entry which is preliminary data.</text>
</comment>
<sequence>MADGTRAQEQKRVDESLKQLRETSEKHGLLLSDLSKMMAAITAHIFSIQVEGEEAEEVNREPEDLEQVLHHYRKVFDKPKGLPPQREHDHKIPLEPGSMPPNIRPYRYPYVQKSEIEKLVQEMLENGTIRKSNQLFVKKSKCAFGKKKIEYLGHVISDEGVATDPAKIQNMLQWPKPNSLKSLRGFLGLTGYYRRFIKDYGKVSQPLTVLLKKDNFQWTQAAKDAFDQLKHFVIECDASGNRIGAVLLQEGRPIAYLSKALAPKNLGLSTYEKEMLAAVMAVQKWRPYVVGKHFKIITDHLSLKFLLDQRVSTPMQHKWLTKLADRSELKKTILQEAHGGVEGGHSRVKKTLERVRRAFYWKKMRREVCKFVAECDTCQRNKAETIASPGLLQPLPIPELIWSDISMDFIEGLPKSHGKKVIMVVVDRLSKYAHFLALAQPYTAKDVAQVFLDNIYKLHGLPKTIISDRDRIFTSTQLLMSTSYHPQTDGQTEIVNKCLEQYLRCMTGDKPKEWSKWLPLAEWWYNTSFHFSSKITPFEVVYGREPPTYTTYIPGETIVASVDQALRDRDSMIRLLKENLHQAQSKMKKMADKHRTKREFEVDDWVYLRLQPFKQASLALRKNRKLAPKFYGPYKVLQRIGQVAYKLELPSHSKIHPVFHVSCLKKKLGAANVQQTELPTIQEDGRMQLEPLALLEKRTVKRNNRPVVQWLIHWTNSFPEDATWEDACVIRQKFPEFAP</sequence>
<evidence type="ECO:0000313" key="1">
    <source>
        <dbReference type="EMBL" id="KAH9735938.1"/>
    </source>
</evidence>